<reference evidence="3 4" key="1">
    <citation type="submission" date="2017-07" db="EMBL/GenBank/DDBJ databases">
        <title>Genome sequence of the Sordaria macrospora wild type strain R19027.</title>
        <authorList>
            <person name="Nowrousian M."/>
            <person name="Teichert I."/>
            <person name="Kueck U."/>
        </authorList>
    </citation>
    <scope>NUCLEOTIDE SEQUENCE [LARGE SCALE GENOMIC DNA]</scope>
    <source>
        <strain evidence="3 4">R19027</strain>
        <tissue evidence="3">Mycelium</tissue>
    </source>
</reference>
<dbReference type="GO" id="GO:0005849">
    <property type="term" value="C:mRNA cleavage factor complex"/>
    <property type="evidence" value="ECO:0007669"/>
    <property type="project" value="InterPro"/>
</dbReference>
<dbReference type="SMART" id="SM00582">
    <property type="entry name" value="RPR"/>
    <property type="match status" value="1"/>
</dbReference>
<dbReference type="GO" id="GO:0003729">
    <property type="term" value="F:mRNA binding"/>
    <property type="evidence" value="ECO:0007669"/>
    <property type="project" value="InterPro"/>
</dbReference>
<dbReference type="InterPro" id="IPR045154">
    <property type="entry name" value="PCF11-like"/>
</dbReference>
<dbReference type="SUPFAM" id="SSF48464">
    <property type="entry name" value="ENTH/VHS domain"/>
    <property type="match status" value="1"/>
</dbReference>
<dbReference type="EMBL" id="NMPR01000183">
    <property type="protein sequence ID" value="KAA8628447.1"/>
    <property type="molecule type" value="Genomic_DNA"/>
</dbReference>
<dbReference type="GO" id="GO:0000993">
    <property type="term" value="F:RNA polymerase II complex binding"/>
    <property type="evidence" value="ECO:0007669"/>
    <property type="project" value="InterPro"/>
</dbReference>
<evidence type="ECO:0000313" key="4">
    <source>
        <dbReference type="Proteomes" id="UP000433876"/>
    </source>
</evidence>
<dbReference type="InterPro" id="IPR008942">
    <property type="entry name" value="ENTH_VHS"/>
</dbReference>
<dbReference type="InterPro" id="IPR054127">
    <property type="entry name" value="Pcf11_C"/>
</dbReference>
<dbReference type="FunFam" id="1.25.40.90:FF:000016">
    <property type="entry name" value="mRNA cleavage factor complex component Pcf11"/>
    <property type="match status" value="1"/>
</dbReference>
<dbReference type="PANTHER" id="PTHR15921:SF3">
    <property type="entry name" value="PRE-MRNA CLEAVAGE COMPLEX 2 PROTEIN PCF11"/>
    <property type="match status" value="1"/>
</dbReference>
<feature type="domain" description="CID" evidence="2">
    <location>
        <begin position="5"/>
        <end position="143"/>
    </location>
</feature>
<feature type="compositionally biased region" description="Gly residues" evidence="1">
    <location>
        <begin position="678"/>
        <end position="695"/>
    </location>
</feature>
<dbReference type="GO" id="GO:0031124">
    <property type="term" value="P:mRNA 3'-end processing"/>
    <property type="evidence" value="ECO:0007669"/>
    <property type="project" value="InterPro"/>
</dbReference>
<dbReference type="InterPro" id="IPR021605">
    <property type="entry name" value="Pcf11_Clp1-ID"/>
</dbReference>
<dbReference type="PANTHER" id="PTHR15921">
    <property type="entry name" value="PRE-MRNA CLEAVAGE COMPLEX II"/>
    <property type="match status" value="1"/>
</dbReference>
<evidence type="ECO:0000256" key="1">
    <source>
        <dbReference type="SAM" id="MobiDB-lite"/>
    </source>
</evidence>
<comment type="caution">
    <text evidence="3">The sequence shown here is derived from an EMBL/GenBank/DDBJ whole genome shotgun (WGS) entry which is preliminary data.</text>
</comment>
<organism evidence="3 4">
    <name type="scientific">Sordaria macrospora</name>
    <dbReference type="NCBI Taxonomy" id="5147"/>
    <lineage>
        <taxon>Eukaryota</taxon>
        <taxon>Fungi</taxon>
        <taxon>Dikarya</taxon>
        <taxon>Ascomycota</taxon>
        <taxon>Pezizomycotina</taxon>
        <taxon>Sordariomycetes</taxon>
        <taxon>Sordariomycetidae</taxon>
        <taxon>Sordariales</taxon>
        <taxon>Sordariaceae</taxon>
        <taxon>Sordaria</taxon>
    </lineage>
</organism>
<proteinExistence type="predicted"/>
<dbReference type="GO" id="GO:0006369">
    <property type="term" value="P:termination of RNA polymerase II transcription"/>
    <property type="evidence" value="ECO:0007669"/>
    <property type="project" value="InterPro"/>
</dbReference>
<feature type="compositionally biased region" description="Low complexity" evidence="1">
    <location>
        <begin position="477"/>
        <end position="486"/>
    </location>
</feature>
<dbReference type="AlphaFoldDB" id="A0A8S8ZCS4"/>
<protein>
    <recommendedName>
        <fullName evidence="2">CID domain-containing protein</fullName>
    </recommendedName>
</protein>
<dbReference type="Pfam" id="PF11526">
    <property type="entry name" value="Pfc11_Clp1_ID"/>
    <property type="match status" value="1"/>
</dbReference>
<gene>
    <name evidence="3" type="ORF">SMACR_02403</name>
</gene>
<dbReference type="VEuPathDB" id="FungiDB:SMAC_02403"/>
<dbReference type="Gene3D" id="1.25.40.90">
    <property type="match status" value="1"/>
</dbReference>
<evidence type="ECO:0000259" key="2">
    <source>
        <dbReference type="PROSITE" id="PS51391"/>
    </source>
</evidence>
<accession>A0A8S8ZCS4</accession>
<dbReference type="CDD" id="cd16982">
    <property type="entry name" value="CID_Pcf11"/>
    <property type="match status" value="1"/>
</dbReference>
<feature type="region of interest" description="Disordered" evidence="1">
    <location>
        <begin position="161"/>
        <end position="216"/>
    </location>
</feature>
<feature type="compositionally biased region" description="Polar residues" evidence="1">
    <location>
        <begin position="665"/>
        <end position="674"/>
    </location>
</feature>
<evidence type="ECO:0000313" key="3">
    <source>
        <dbReference type="EMBL" id="KAA8628447.1"/>
    </source>
</evidence>
<dbReference type="InterPro" id="IPR006569">
    <property type="entry name" value="CID_dom"/>
</dbReference>
<feature type="region of interest" description="Disordered" evidence="1">
    <location>
        <begin position="464"/>
        <end position="496"/>
    </location>
</feature>
<dbReference type="GO" id="GO:0005737">
    <property type="term" value="C:cytoplasm"/>
    <property type="evidence" value="ECO:0007669"/>
    <property type="project" value="TreeGrafter"/>
</dbReference>
<name>A0A8S8ZCS4_SORMA</name>
<dbReference type="Pfam" id="PF04818">
    <property type="entry name" value="CID"/>
    <property type="match status" value="1"/>
</dbReference>
<dbReference type="Pfam" id="PF21936">
    <property type="entry name" value="Pcf11_C"/>
    <property type="match status" value="1"/>
</dbReference>
<dbReference type="InterPro" id="IPR047415">
    <property type="entry name" value="Pcf11_CID"/>
</dbReference>
<feature type="region of interest" description="Disordered" evidence="1">
    <location>
        <begin position="628"/>
        <end position="720"/>
    </location>
</feature>
<dbReference type="PROSITE" id="PS51391">
    <property type="entry name" value="CID"/>
    <property type="match status" value="1"/>
</dbReference>
<feature type="compositionally biased region" description="Acidic residues" evidence="1">
    <location>
        <begin position="650"/>
        <end position="662"/>
    </location>
</feature>
<sequence length="831" mass="87117">MTTDAAADVAEDYRQALEDLTVNSRIEIATLTNIARENAIHGLAIADVLTNHIKKVPPTRTLPALYVLDSIVKNAPTPYALYFGPKLYSIFMGAYTKVDTPTRRKMDEMLKTWKEPVAGALGNKPVFPPEVVKPIENALIAAKNVALQVNQSSFQGQQYMLRGARPPAPPHRDTPTPPNVRPATQQPGQQYPPPNGHMPPHGGNPAFPMRPHNGPDVLLPRATTQSPYGAPYHQPQAPPHQGISIERLRDDIQQLIVAERAEFARDPLDVGKQTRLKALLDLQTLIQRPDVPQEQLMLVKEKITELSVNMRSSVATAAAGVVPVAAPPHHYNPVPYTATPTPPVIPGAVVPPPPQVPGVGRPASAMAVPGPGAAPGAGGALSLDSLFGQGALAALLAGATRKSATPTPSQTSTPQPPIATPMIPPPAVPPVAAGIPVPAPSAAGSLAALNPALAAVLRSQTPTMAPTATAVPPPAASAPKPAASAPPTVPAAAPPASSITNNPSALLAMLRQSGLLSGAAGTSTTPVSVVPTPVAPAAAWTYTLKQYRGPHLINRLHEDLGPPCTQCGRRFGIDEEGRRKKTAHMDWHFRVHQRVTDAERRGQHRSWWVEQSDWANSSEAIDIDHSHRSDAATHPSGGHGGGVPGQDTLNYDDDVDDDDYDPEANFNSSYNNADSLYPGGGAAAGGGDHSGGGHGHASSGKATANRKGGKRGGGGLNYIPVPEDSAKVNNMCPICQEKFEMKWLDEAQEWVWMDATKVGGRVYHASCHKEVNGSGAVGGDGGGGSNGMMGMSMGMGMSGGGENGFGGGRKRKAEVGFHHSSSLFVDLCQVN</sequence>
<dbReference type="Proteomes" id="UP000433876">
    <property type="component" value="Unassembled WGS sequence"/>
</dbReference>